<evidence type="ECO:0000256" key="1">
    <source>
        <dbReference type="ARBA" id="ARBA00022679"/>
    </source>
</evidence>
<dbReference type="InterPro" id="IPR016181">
    <property type="entry name" value="Acyl_CoA_acyltransferase"/>
</dbReference>
<dbReference type="AlphaFoldDB" id="A0A370HYH8"/>
<evidence type="ECO:0000256" key="2">
    <source>
        <dbReference type="ARBA" id="ARBA00023315"/>
    </source>
</evidence>
<protein>
    <submittedName>
        <fullName evidence="4">Ribosomal protein S18 acetylase RimI-like enzyme</fullName>
    </submittedName>
</protein>
<accession>A0A370HYH8</accession>
<dbReference type="InterPro" id="IPR050832">
    <property type="entry name" value="Bact_Acetyltransf"/>
</dbReference>
<keyword evidence="4" id="KW-0689">Ribosomal protein</keyword>
<dbReference type="PANTHER" id="PTHR43877">
    <property type="entry name" value="AMINOALKYLPHOSPHONATE N-ACETYLTRANSFERASE-RELATED-RELATED"/>
    <property type="match status" value="1"/>
</dbReference>
<keyword evidence="1" id="KW-0808">Transferase</keyword>
<gene>
    <name evidence="4" type="ORF">DFR76_110222</name>
</gene>
<keyword evidence="5" id="KW-1185">Reference proteome</keyword>
<dbReference type="Gene3D" id="3.40.630.30">
    <property type="match status" value="1"/>
</dbReference>
<feature type="domain" description="N-acetyltransferase" evidence="3">
    <location>
        <begin position="2"/>
        <end position="157"/>
    </location>
</feature>
<keyword evidence="4" id="KW-0687">Ribonucleoprotein</keyword>
<dbReference type="GO" id="GO:0005840">
    <property type="term" value="C:ribosome"/>
    <property type="evidence" value="ECO:0007669"/>
    <property type="project" value="UniProtKB-KW"/>
</dbReference>
<dbReference type="EMBL" id="QQBC01000010">
    <property type="protein sequence ID" value="RDI63525.1"/>
    <property type="molecule type" value="Genomic_DNA"/>
</dbReference>
<name>A0A370HYH8_9NOCA</name>
<reference evidence="4 5" key="1">
    <citation type="submission" date="2018-07" db="EMBL/GenBank/DDBJ databases">
        <title>Genomic Encyclopedia of Type Strains, Phase IV (KMG-IV): sequencing the most valuable type-strain genomes for metagenomic binning, comparative biology and taxonomic classification.</title>
        <authorList>
            <person name="Goeker M."/>
        </authorList>
    </citation>
    <scope>NUCLEOTIDE SEQUENCE [LARGE SCALE GENOMIC DNA]</scope>
    <source>
        <strain evidence="4 5">DSM 44290</strain>
    </source>
</reference>
<organism evidence="4 5">
    <name type="scientific">Nocardia pseudobrasiliensis</name>
    <dbReference type="NCBI Taxonomy" id="45979"/>
    <lineage>
        <taxon>Bacteria</taxon>
        <taxon>Bacillati</taxon>
        <taxon>Actinomycetota</taxon>
        <taxon>Actinomycetes</taxon>
        <taxon>Mycobacteriales</taxon>
        <taxon>Nocardiaceae</taxon>
        <taxon>Nocardia</taxon>
    </lineage>
</organism>
<dbReference type="STRING" id="1210086.GCA_001613105_05914"/>
<evidence type="ECO:0000313" key="5">
    <source>
        <dbReference type="Proteomes" id="UP000254869"/>
    </source>
</evidence>
<dbReference type="PANTHER" id="PTHR43877:SF2">
    <property type="entry name" value="AMINOALKYLPHOSPHONATE N-ACETYLTRANSFERASE-RELATED"/>
    <property type="match status" value="1"/>
</dbReference>
<evidence type="ECO:0000259" key="3">
    <source>
        <dbReference type="PROSITE" id="PS51186"/>
    </source>
</evidence>
<dbReference type="RefSeq" id="WP_082876312.1">
    <property type="nucleotide sequence ID" value="NZ_QQBC01000010.1"/>
</dbReference>
<proteinExistence type="predicted"/>
<dbReference type="PROSITE" id="PS51186">
    <property type="entry name" value="GNAT"/>
    <property type="match status" value="1"/>
</dbReference>
<evidence type="ECO:0000313" key="4">
    <source>
        <dbReference type="EMBL" id="RDI63525.1"/>
    </source>
</evidence>
<dbReference type="Proteomes" id="UP000254869">
    <property type="component" value="Unassembled WGS sequence"/>
</dbReference>
<dbReference type="GO" id="GO:0016747">
    <property type="term" value="F:acyltransferase activity, transferring groups other than amino-acyl groups"/>
    <property type="evidence" value="ECO:0007669"/>
    <property type="project" value="InterPro"/>
</dbReference>
<comment type="caution">
    <text evidence="4">The sequence shown here is derived from an EMBL/GenBank/DDBJ whole genome shotgun (WGS) entry which is preliminary data.</text>
</comment>
<dbReference type="CDD" id="cd04301">
    <property type="entry name" value="NAT_SF"/>
    <property type="match status" value="1"/>
</dbReference>
<sequence>MIEAQVLLPDDWRLWRRLRQEALGESAAAFGSTLAHWTGAGDTEERWRARLSDVALNVVFRLRGAPAGMISAYVRDDAVELISLWVAPFARGRGVGDAAIQSVVSWANPLAVVLSVKADNKSAIRLYRRHGFVDAGRSPDDPTERRMYLHTDAEQAL</sequence>
<dbReference type="InterPro" id="IPR000182">
    <property type="entry name" value="GNAT_dom"/>
</dbReference>
<keyword evidence="2" id="KW-0012">Acyltransferase</keyword>
<dbReference type="Pfam" id="PF00583">
    <property type="entry name" value="Acetyltransf_1"/>
    <property type="match status" value="1"/>
</dbReference>
<dbReference type="SUPFAM" id="SSF55729">
    <property type="entry name" value="Acyl-CoA N-acyltransferases (Nat)"/>
    <property type="match status" value="1"/>
</dbReference>